<keyword evidence="4" id="KW-1185">Reference proteome</keyword>
<evidence type="ECO:0000313" key="4">
    <source>
        <dbReference type="Proteomes" id="UP000284842"/>
    </source>
</evidence>
<feature type="compositionally biased region" description="Basic and acidic residues" evidence="1">
    <location>
        <begin position="363"/>
        <end position="373"/>
    </location>
</feature>
<evidence type="ECO:0000313" key="3">
    <source>
        <dbReference type="EMBL" id="PPR06232.1"/>
    </source>
</evidence>
<feature type="domain" description="Protein kinase" evidence="2">
    <location>
        <begin position="1208"/>
        <end position="1564"/>
    </location>
</feature>
<feature type="compositionally biased region" description="Polar residues" evidence="1">
    <location>
        <begin position="32"/>
        <end position="42"/>
    </location>
</feature>
<dbReference type="PROSITE" id="PS50011">
    <property type="entry name" value="PROTEIN_KINASE_DOM"/>
    <property type="match status" value="1"/>
</dbReference>
<dbReference type="PANTHER" id="PTHR38248:SF2">
    <property type="entry name" value="FUNK1 11"/>
    <property type="match status" value="1"/>
</dbReference>
<dbReference type="GO" id="GO:0005524">
    <property type="term" value="F:ATP binding"/>
    <property type="evidence" value="ECO:0007669"/>
    <property type="project" value="InterPro"/>
</dbReference>
<feature type="region of interest" description="Disordered" evidence="1">
    <location>
        <begin position="1"/>
        <end position="47"/>
    </location>
</feature>
<feature type="region of interest" description="Disordered" evidence="1">
    <location>
        <begin position="336"/>
        <end position="373"/>
    </location>
</feature>
<dbReference type="InterPro" id="IPR040976">
    <property type="entry name" value="Pkinase_fungal"/>
</dbReference>
<dbReference type="GO" id="GO:0004672">
    <property type="term" value="F:protein kinase activity"/>
    <property type="evidence" value="ECO:0007669"/>
    <property type="project" value="InterPro"/>
</dbReference>
<dbReference type="EMBL" id="NHTK01000691">
    <property type="protein sequence ID" value="PPR06232.1"/>
    <property type="molecule type" value="Genomic_DNA"/>
</dbReference>
<gene>
    <name evidence="3" type="ORF">CVT24_000623</name>
</gene>
<sequence length="1564" mass="175607">MAEPNSGGPKKPFSTPTRGNHPVGSKEKAPSTALNASQTHTSGLKEPLTKAKLTPTVKTDLIKMVQCEATDMLTYLHNFCRANGATPDLPKENTEAVERNLATIQVLIENDPEITKLFSKVPKCRPEPNIYGPLARACNYLFYRLSELEVTDLPSFDERNRIVMIPQPESLSTENEKLPDLKPDLVIVPWEVVKGRYRCLEETFAETPFINNNEVHLNMVWRQILCVLEVKPDNPREMNRQIRLSAKNQQQASEGTPPTPKTEGPPAALNTEGQAVASCRQEFKSLPQCALSTFPEGVRVSATLRAEPGPPPQSVANLSVASHGLEQKLSVIPAQKQSEDFSAAVKRRKRSDDTDSAPSAKRPKQDSDEPSNKLEEARAQLANYLTVRSSSSFDITHSIGLLIQGTSVAITWADRQGTIESHAFDYQENLAHFLLLLLIFQRFNAARWGYGTESISRLKVFKGEDESDRRNFNKVEVFWYDESGTRVSLGFSPMATLYHGVTLVGRGTTVMAGVRKTALLENQTKECVVKAYWPEEQRESEIVIMNRVAEIASKDAPHYVNGHVPVMIDSMEPSFPGSSTATIRAFLKLNTVGSRRFRLIAFERLHDLTTLSEEDLIKAFFQIMFCHRALWAHGVYHLDISLKNLMCHPVTKKGVLSDFDLSRLEGSQGATGTENTGTPPFMALDLLTDEAAAGQVRRRYRHDVESFAWVLAYLYHSFILVDGKHEQRSDNPLAPWLIDNATCLFSKYRLAADWMSFHKRRSASLVLAYPSLEILAACVCDFWIDEENRRSRLIRFGQEEPESLDWDNLVTLQKQVKNDLITTTLDDLCPTTASVMTNVTESNQCKATDLIKYLFKISCASANGGELDVCEETLEQIFKKVQDLINVDEQIRRKFSTAALMTEGFESFAQACNYALHCLSTLEVKPLPEFDERTKIVVVIESEADGTESLDSDDTPHSTPTLAIVYWKHNDADNVLGWRHILCPIAAIPGARSSQKDLCVCKGCFEDLSQNALPILRKGNAVSTTGSSTPESSFEPVPGSLLIQTTSLDSGPLSSNAHPRCQGIKRPNDADTSSRLHKRAKLDAKPSAALQEARAQLTNYLALRSSARFDITHTIGLLIQGSRVSITWGDRQGIIESYEFDYLDNLPHFLLLLLLFQRFTAAQWGYGIESILRLKLHVDNSEPNDHQTLEKSEVLWYDQIGTNVSLAFSPMSLLYQGHNAKLVGRATTVMSGVRKTAVLENQTEECVVKAYWPEEKRESEIVITKRVAEIGERESPYYVNGHVPVVLDSMEPSFPGSNTGAIRSFLNLDTDGSRQFRLIAFERLCDITALNEEDLIKAFFQIMFCHRALWAHGVYHLDISLKNLMCHPVTKKGVLADFDLSRLHSQGPPMTENTGTLPFMALDLLTDKAAAGEVQRRYRHDVESFAWVLAYLYHSFILVDGKREPRSDNPLSPWFTDPMTCRSSKYSLMEDWITFREQRSASQVQLAYPSLDILARRVCLFWILEQINRLDLIRSGQEEPPVDWDALIAVHRNVNNDLVNTTLDDLMSHASHQGLESKIRHVLP</sequence>
<evidence type="ECO:0000259" key="2">
    <source>
        <dbReference type="PROSITE" id="PS50011"/>
    </source>
</evidence>
<accession>A0A409YTA3</accession>
<feature type="region of interest" description="Disordered" evidence="1">
    <location>
        <begin position="245"/>
        <end position="274"/>
    </location>
</feature>
<dbReference type="InterPro" id="IPR000719">
    <property type="entry name" value="Prot_kinase_dom"/>
</dbReference>
<dbReference type="Pfam" id="PF17667">
    <property type="entry name" value="Pkinase_fungal"/>
    <property type="match status" value="4"/>
</dbReference>
<dbReference type="Proteomes" id="UP000284842">
    <property type="component" value="Unassembled WGS sequence"/>
</dbReference>
<protein>
    <recommendedName>
        <fullName evidence="2">Protein kinase domain-containing protein</fullName>
    </recommendedName>
</protein>
<dbReference type="SUPFAM" id="SSF56112">
    <property type="entry name" value="Protein kinase-like (PK-like)"/>
    <property type="match status" value="2"/>
</dbReference>
<dbReference type="InterPro" id="IPR011009">
    <property type="entry name" value="Kinase-like_dom_sf"/>
</dbReference>
<dbReference type="OrthoDB" id="5569250at2759"/>
<feature type="region of interest" description="Disordered" evidence="1">
    <location>
        <begin position="1050"/>
        <end position="1073"/>
    </location>
</feature>
<dbReference type="Gene3D" id="1.10.510.10">
    <property type="entry name" value="Transferase(Phosphotransferase) domain 1"/>
    <property type="match status" value="2"/>
</dbReference>
<reference evidence="3 4" key="1">
    <citation type="journal article" date="2018" name="Evol. Lett.">
        <title>Horizontal gene cluster transfer increased hallucinogenic mushroom diversity.</title>
        <authorList>
            <person name="Reynolds H.T."/>
            <person name="Vijayakumar V."/>
            <person name="Gluck-Thaler E."/>
            <person name="Korotkin H.B."/>
            <person name="Matheny P.B."/>
            <person name="Slot J.C."/>
        </authorList>
    </citation>
    <scope>NUCLEOTIDE SEQUENCE [LARGE SCALE GENOMIC DNA]</scope>
    <source>
        <strain evidence="3 4">2629</strain>
    </source>
</reference>
<proteinExistence type="predicted"/>
<organism evidence="3 4">
    <name type="scientific">Panaeolus cyanescens</name>
    <dbReference type="NCBI Taxonomy" id="181874"/>
    <lineage>
        <taxon>Eukaryota</taxon>
        <taxon>Fungi</taxon>
        <taxon>Dikarya</taxon>
        <taxon>Basidiomycota</taxon>
        <taxon>Agaricomycotina</taxon>
        <taxon>Agaricomycetes</taxon>
        <taxon>Agaricomycetidae</taxon>
        <taxon>Agaricales</taxon>
        <taxon>Agaricineae</taxon>
        <taxon>Galeropsidaceae</taxon>
        <taxon>Panaeolus</taxon>
    </lineage>
</organism>
<evidence type="ECO:0000256" key="1">
    <source>
        <dbReference type="SAM" id="MobiDB-lite"/>
    </source>
</evidence>
<dbReference type="PANTHER" id="PTHR38248">
    <property type="entry name" value="FUNK1 6"/>
    <property type="match status" value="1"/>
</dbReference>
<comment type="caution">
    <text evidence="3">The sequence shown here is derived from an EMBL/GenBank/DDBJ whole genome shotgun (WGS) entry which is preliminary data.</text>
</comment>
<name>A0A409YTA3_9AGAR</name>
<dbReference type="InParanoid" id="A0A409YTA3"/>